<dbReference type="Gene3D" id="3.30.70.270">
    <property type="match status" value="1"/>
</dbReference>
<dbReference type="InterPro" id="IPR000160">
    <property type="entry name" value="GGDEF_dom"/>
</dbReference>
<organism evidence="5 6">
    <name type="scientific">Rubellimicrobium rubrum</name>
    <dbReference type="NCBI Taxonomy" id="2585369"/>
    <lineage>
        <taxon>Bacteria</taxon>
        <taxon>Pseudomonadati</taxon>
        <taxon>Pseudomonadota</taxon>
        <taxon>Alphaproteobacteria</taxon>
        <taxon>Rhodobacterales</taxon>
        <taxon>Roseobacteraceae</taxon>
        <taxon>Rubellimicrobium</taxon>
    </lineage>
</organism>
<dbReference type="GO" id="GO:1902201">
    <property type="term" value="P:negative regulation of bacterial-type flagellum-dependent cell motility"/>
    <property type="evidence" value="ECO:0007669"/>
    <property type="project" value="TreeGrafter"/>
</dbReference>
<accession>A0A5C4MG37</accession>
<feature type="compositionally biased region" description="Polar residues" evidence="3">
    <location>
        <begin position="329"/>
        <end position="338"/>
    </location>
</feature>
<dbReference type="Proteomes" id="UP000305887">
    <property type="component" value="Unassembled WGS sequence"/>
</dbReference>
<dbReference type="Pfam" id="PF00990">
    <property type="entry name" value="GGDEF"/>
    <property type="match status" value="1"/>
</dbReference>
<feature type="region of interest" description="Disordered" evidence="3">
    <location>
        <begin position="323"/>
        <end position="348"/>
    </location>
</feature>
<dbReference type="PANTHER" id="PTHR45138">
    <property type="entry name" value="REGULATORY COMPONENTS OF SENSORY TRANSDUCTION SYSTEM"/>
    <property type="match status" value="1"/>
</dbReference>
<dbReference type="Pfam" id="PF01590">
    <property type="entry name" value="GAF"/>
    <property type="match status" value="1"/>
</dbReference>
<dbReference type="InterPro" id="IPR003018">
    <property type="entry name" value="GAF"/>
</dbReference>
<dbReference type="InterPro" id="IPR043128">
    <property type="entry name" value="Rev_trsase/Diguanyl_cyclase"/>
</dbReference>
<dbReference type="PANTHER" id="PTHR45138:SF9">
    <property type="entry name" value="DIGUANYLATE CYCLASE DGCM-RELATED"/>
    <property type="match status" value="1"/>
</dbReference>
<evidence type="ECO:0000256" key="2">
    <source>
        <dbReference type="ARBA" id="ARBA00034247"/>
    </source>
</evidence>
<dbReference type="SUPFAM" id="SSF55781">
    <property type="entry name" value="GAF domain-like"/>
    <property type="match status" value="1"/>
</dbReference>
<dbReference type="GO" id="GO:0052621">
    <property type="term" value="F:diguanylate cyclase activity"/>
    <property type="evidence" value="ECO:0007669"/>
    <property type="project" value="UniProtKB-EC"/>
</dbReference>
<dbReference type="InterPro" id="IPR029016">
    <property type="entry name" value="GAF-like_dom_sf"/>
</dbReference>
<reference evidence="5 6" key="1">
    <citation type="submission" date="2019-06" db="EMBL/GenBank/DDBJ databases">
        <title>YIM 131921 draft genome.</title>
        <authorList>
            <person name="Jiang L."/>
        </authorList>
    </citation>
    <scope>NUCLEOTIDE SEQUENCE [LARGE SCALE GENOMIC DNA]</scope>
    <source>
        <strain evidence="5 6">YIM 131921</strain>
    </source>
</reference>
<protein>
    <recommendedName>
        <fullName evidence="1">diguanylate cyclase</fullName>
        <ecNumber evidence="1">2.7.7.65</ecNumber>
    </recommendedName>
</protein>
<evidence type="ECO:0000259" key="4">
    <source>
        <dbReference type="PROSITE" id="PS50887"/>
    </source>
</evidence>
<dbReference type="EMBL" id="VDFU01000080">
    <property type="protein sequence ID" value="TNC42853.1"/>
    <property type="molecule type" value="Genomic_DNA"/>
</dbReference>
<dbReference type="GO" id="GO:0005886">
    <property type="term" value="C:plasma membrane"/>
    <property type="evidence" value="ECO:0007669"/>
    <property type="project" value="TreeGrafter"/>
</dbReference>
<evidence type="ECO:0000256" key="3">
    <source>
        <dbReference type="SAM" id="MobiDB-lite"/>
    </source>
</evidence>
<dbReference type="SMART" id="SM00267">
    <property type="entry name" value="GGDEF"/>
    <property type="match status" value="1"/>
</dbReference>
<dbReference type="GO" id="GO:0043709">
    <property type="term" value="P:cell adhesion involved in single-species biofilm formation"/>
    <property type="evidence" value="ECO:0007669"/>
    <property type="project" value="TreeGrafter"/>
</dbReference>
<dbReference type="CDD" id="cd01949">
    <property type="entry name" value="GGDEF"/>
    <property type="match status" value="1"/>
</dbReference>
<dbReference type="SUPFAM" id="SSF55073">
    <property type="entry name" value="Nucleotide cyclase"/>
    <property type="match status" value="1"/>
</dbReference>
<comment type="catalytic activity">
    <reaction evidence="2">
        <text>2 GTP = 3',3'-c-di-GMP + 2 diphosphate</text>
        <dbReference type="Rhea" id="RHEA:24898"/>
        <dbReference type="ChEBI" id="CHEBI:33019"/>
        <dbReference type="ChEBI" id="CHEBI:37565"/>
        <dbReference type="ChEBI" id="CHEBI:58805"/>
        <dbReference type="EC" id="2.7.7.65"/>
    </reaction>
</comment>
<evidence type="ECO:0000256" key="1">
    <source>
        <dbReference type="ARBA" id="ARBA00012528"/>
    </source>
</evidence>
<dbReference type="InterPro" id="IPR029787">
    <property type="entry name" value="Nucleotide_cyclase"/>
</dbReference>
<comment type="caution">
    <text evidence="5">The sequence shown here is derived from an EMBL/GenBank/DDBJ whole genome shotgun (WGS) entry which is preliminary data.</text>
</comment>
<dbReference type="FunFam" id="3.30.70.270:FF:000001">
    <property type="entry name" value="Diguanylate cyclase domain protein"/>
    <property type="match status" value="1"/>
</dbReference>
<gene>
    <name evidence="5" type="ORF">FHG66_21250</name>
</gene>
<dbReference type="NCBIfam" id="TIGR00254">
    <property type="entry name" value="GGDEF"/>
    <property type="match status" value="1"/>
</dbReference>
<keyword evidence="6" id="KW-1185">Reference proteome</keyword>
<dbReference type="SMART" id="SM00065">
    <property type="entry name" value="GAF"/>
    <property type="match status" value="1"/>
</dbReference>
<dbReference type="Gene3D" id="3.30.450.40">
    <property type="match status" value="1"/>
</dbReference>
<sequence>MTHLATPKLSDEAGRLAALYRYEILDADPETDFEDIVRVVKAVFGVPMVAITLIDTDRQWLKAKTGLGVSQTPRSIAFCDHTIRSTMPLSIEDATQDPRFAANPLVTGEPGIRCYLGVPLTTPDGYNLGSLCILGTEPRRFTPTNKEVLREFGRLVMSKMELRMLARRDALTAALSRRAFEEHMGVVVRNPITSRLPMSLLMIDIDRFKHVNDRFGHPVGDLVLQAVAEAIRSSLRPADRLGRLGGEEFGILLGDIDPGTAYALAVRITRQVDALSLPALQGQTVSVSCGVAHWQEHGQGDAMSWIAAADAALYRAKNSGRNRVEVAGSPTSGHQTRPTVPPPSLSALSRFSADEVARRLRDSHGGFRPRA</sequence>
<name>A0A5C4MG37_9RHOB</name>
<evidence type="ECO:0000313" key="5">
    <source>
        <dbReference type="EMBL" id="TNC42853.1"/>
    </source>
</evidence>
<dbReference type="EC" id="2.7.7.65" evidence="1"/>
<dbReference type="OrthoDB" id="9812260at2"/>
<dbReference type="PROSITE" id="PS50887">
    <property type="entry name" value="GGDEF"/>
    <property type="match status" value="1"/>
</dbReference>
<proteinExistence type="predicted"/>
<dbReference type="InterPro" id="IPR050469">
    <property type="entry name" value="Diguanylate_Cyclase"/>
</dbReference>
<dbReference type="AlphaFoldDB" id="A0A5C4MG37"/>
<feature type="domain" description="GGDEF" evidence="4">
    <location>
        <begin position="196"/>
        <end position="329"/>
    </location>
</feature>
<dbReference type="RefSeq" id="WP_139079141.1">
    <property type="nucleotide sequence ID" value="NZ_VDFU01000080.1"/>
</dbReference>
<evidence type="ECO:0000313" key="6">
    <source>
        <dbReference type="Proteomes" id="UP000305887"/>
    </source>
</evidence>